<dbReference type="InterPro" id="IPR029149">
    <property type="entry name" value="Creatin/AminoP/Spt16_N"/>
</dbReference>
<feature type="domain" description="Peptidase M24" evidence="1">
    <location>
        <begin position="140"/>
        <end position="341"/>
    </location>
</feature>
<dbReference type="EMBL" id="JBHMAH010000009">
    <property type="protein sequence ID" value="MFB9860182.1"/>
    <property type="molecule type" value="Genomic_DNA"/>
</dbReference>
<proteinExistence type="predicted"/>
<dbReference type="InterPro" id="IPR000587">
    <property type="entry name" value="Creatinase_N"/>
</dbReference>
<reference evidence="3 4" key="1">
    <citation type="submission" date="2024-09" db="EMBL/GenBank/DDBJ databases">
        <authorList>
            <person name="Sun Q."/>
            <person name="Mori K."/>
        </authorList>
    </citation>
    <scope>NUCLEOTIDE SEQUENCE [LARGE SCALE GENOMIC DNA]</scope>
    <source>
        <strain evidence="3 4">JCM 12822</strain>
    </source>
</reference>
<evidence type="ECO:0000259" key="2">
    <source>
        <dbReference type="Pfam" id="PF01321"/>
    </source>
</evidence>
<dbReference type="InterPro" id="IPR036005">
    <property type="entry name" value="Creatinase/aminopeptidase-like"/>
</dbReference>
<dbReference type="Pfam" id="PF00557">
    <property type="entry name" value="Peptidase_M24"/>
    <property type="match status" value="1"/>
</dbReference>
<keyword evidence="4" id="KW-1185">Reference proteome</keyword>
<dbReference type="Gene3D" id="3.90.230.10">
    <property type="entry name" value="Creatinase/methionine aminopeptidase superfamily"/>
    <property type="match status" value="1"/>
</dbReference>
<organism evidence="3 4">
    <name type="scientific">Salinicoccus siamensis</name>
    <dbReference type="NCBI Taxonomy" id="381830"/>
    <lineage>
        <taxon>Bacteria</taxon>
        <taxon>Bacillati</taxon>
        <taxon>Bacillota</taxon>
        <taxon>Bacilli</taxon>
        <taxon>Bacillales</taxon>
        <taxon>Staphylococcaceae</taxon>
        <taxon>Salinicoccus</taxon>
    </lineage>
</organism>
<protein>
    <submittedName>
        <fullName evidence="3">M24 family metallopeptidase</fullName>
    </submittedName>
</protein>
<name>A0ABV5Z5A2_9STAP</name>
<gene>
    <name evidence="3" type="ORF">ACFFLE_03560</name>
</gene>
<feature type="domain" description="Creatinase N-terminal" evidence="2">
    <location>
        <begin position="3"/>
        <end position="132"/>
    </location>
</feature>
<sequence length="360" mass="40371">MNRIDELIGEFDDFGIEAVMISGLWNIRYLSGFTGSNGVLIITRNEKLLVTDYRYFEQAKQQTDFEIILHAGHTGHKGKIYEAVARQLNERNIKKLGFEERHISFGLHKWLDEMFDGELVPSYDIVENIRMIKSPDELDKIREACRITDEAYLHITNFIKVGMTELEVAGELEDFMKKENGYAAGFPPIVASGSRSSLPHGRATGKKIEKGEMITIDFGACYDGYWADISRVVSMGEPSDKMKEIHDVVLTAFNNCVDNIKPGMQDTEVDHLMREHLIKTGYNAQSGTGTGHGIGLEVHEKPLFSVQKDKVLEKGMTVCVEPGIYLPRVGGARVEDVLLINDQGCEVLTPSTKELVVIEV</sequence>
<evidence type="ECO:0000259" key="1">
    <source>
        <dbReference type="Pfam" id="PF00557"/>
    </source>
</evidence>
<dbReference type="PANTHER" id="PTHR46112:SF3">
    <property type="entry name" value="AMINOPEPTIDASE YPDF"/>
    <property type="match status" value="1"/>
</dbReference>
<dbReference type="InterPro" id="IPR000994">
    <property type="entry name" value="Pept_M24"/>
</dbReference>
<dbReference type="Proteomes" id="UP001589740">
    <property type="component" value="Unassembled WGS sequence"/>
</dbReference>
<evidence type="ECO:0000313" key="4">
    <source>
        <dbReference type="Proteomes" id="UP001589740"/>
    </source>
</evidence>
<dbReference type="InterPro" id="IPR050659">
    <property type="entry name" value="Peptidase_M24B"/>
</dbReference>
<dbReference type="PANTHER" id="PTHR46112">
    <property type="entry name" value="AMINOPEPTIDASE"/>
    <property type="match status" value="1"/>
</dbReference>
<comment type="caution">
    <text evidence="3">The sequence shown here is derived from an EMBL/GenBank/DDBJ whole genome shotgun (WGS) entry which is preliminary data.</text>
</comment>
<dbReference type="SUPFAM" id="SSF55920">
    <property type="entry name" value="Creatinase/aminopeptidase"/>
    <property type="match status" value="1"/>
</dbReference>
<dbReference type="RefSeq" id="WP_380569778.1">
    <property type="nucleotide sequence ID" value="NZ_JBHMAH010000009.1"/>
</dbReference>
<dbReference type="SUPFAM" id="SSF53092">
    <property type="entry name" value="Creatinase/prolidase N-terminal domain"/>
    <property type="match status" value="1"/>
</dbReference>
<evidence type="ECO:0000313" key="3">
    <source>
        <dbReference type="EMBL" id="MFB9860182.1"/>
    </source>
</evidence>
<dbReference type="Pfam" id="PF01321">
    <property type="entry name" value="Creatinase_N"/>
    <property type="match status" value="1"/>
</dbReference>
<accession>A0ABV5Z5A2</accession>
<dbReference type="Gene3D" id="3.40.350.10">
    <property type="entry name" value="Creatinase/prolidase N-terminal domain"/>
    <property type="match status" value="1"/>
</dbReference>